<dbReference type="EMBL" id="FJUY01000001">
    <property type="protein sequence ID" value="CZT14950.1"/>
    <property type="molecule type" value="Genomic_DNA"/>
</dbReference>
<organism evidence="3 4">
    <name type="scientific">Ramularia collo-cygni</name>
    <dbReference type="NCBI Taxonomy" id="112498"/>
    <lineage>
        <taxon>Eukaryota</taxon>
        <taxon>Fungi</taxon>
        <taxon>Dikarya</taxon>
        <taxon>Ascomycota</taxon>
        <taxon>Pezizomycotina</taxon>
        <taxon>Dothideomycetes</taxon>
        <taxon>Dothideomycetidae</taxon>
        <taxon>Mycosphaerellales</taxon>
        <taxon>Mycosphaerellaceae</taxon>
        <taxon>Ramularia</taxon>
    </lineage>
</organism>
<keyword evidence="4" id="KW-1185">Reference proteome</keyword>
<evidence type="ECO:0000256" key="2">
    <source>
        <dbReference type="SAM" id="SignalP"/>
    </source>
</evidence>
<evidence type="ECO:0000313" key="3">
    <source>
        <dbReference type="EMBL" id="CZT14950.1"/>
    </source>
</evidence>
<name>A0A2D3URC5_9PEZI</name>
<feature type="region of interest" description="Disordered" evidence="1">
    <location>
        <begin position="305"/>
        <end position="326"/>
    </location>
</feature>
<dbReference type="AlphaFoldDB" id="A0A2D3URC5"/>
<protein>
    <submittedName>
        <fullName evidence="3">Uncharacterized protein</fullName>
    </submittedName>
</protein>
<sequence>MRFATSMASVALLSPLVQEALAVNTWEIAFWQGIQCTGEGTGDRTGPPRPRSGSVCGNVPDVGFTTTGNFLIGQGQGYSYYLQLFSDDNCRGSNLGQYDGNPGGNICFETNAARSYKIVTKRGVKRSEEVEIPPQSSKVTDLEVFPIEGRGITSALDTVEKRARYTLGLIQFGVSSTGAWIYMAAGKCPATAKEEDVNKTQCGLAATFAVLSAFFSIYQAQGLYRHGAPAERRIKGRSLASIDEILGLPKMNTTVLPGMSISMHTMEPHYDGVGEAWHQYGWGGVDENTGDAFHAVIRLHPDGRSQAMSEAPQENSGLGKRDSPNAYYSWTGNNKSNFNSADHSKSVVKGTAASVWNYGKSHNVAEHCVDFTDYGQKPTRYIDYGSFALVNGEYVDQSGTCRQ</sequence>
<keyword evidence="2" id="KW-0732">Signal</keyword>
<feature type="chain" id="PRO_5013944726" evidence="2">
    <location>
        <begin position="23"/>
        <end position="403"/>
    </location>
</feature>
<evidence type="ECO:0000256" key="1">
    <source>
        <dbReference type="SAM" id="MobiDB-lite"/>
    </source>
</evidence>
<dbReference type="GeneID" id="35596214"/>
<gene>
    <name evidence="3" type="ORF">RCC_00876</name>
</gene>
<dbReference type="OrthoDB" id="10358982at2759"/>
<feature type="compositionally biased region" description="Polar residues" evidence="1">
    <location>
        <begin position="306"/>
        <end position="316"/>
    </location>
</feature>
<feature type="signal peptide" evidence="2">
    <location>
        <begin position="1"/>
        <end position="22"/>
    </location>
</feature>
<proteinExistence type="predicted"/>
<evidence type="ECO:0000313" key="4">
    <source>
        <dbReference type="Proteomes" id="UP000225277"/>
    </source>
</evidence>
<dbReference type="RefSeq" id="XP_023621847.1">
    <property type="nucleotide sequence ID" value="XM_023766079.1"/>
</dbReference>
<reference evidence="3 4" key="1">
    <citation type="submission" date="2016-03" db="EMBL/GenBank/DDBJ databases">
        <authorList>
            <person name="Ploux O."/>
        </authorList>
    </citation>
    <scope>NUCLEOTIDE SEQUENCE [LARGE SCALE GENOMIC DNA]</scope>
    <source>
        <strain evidence="3 4">URUG2</strain>
    </source>
</reference>
<accession>A0A2D3URC5</accession>
<dbReference type="Proteomes" id="UP000225277">
    <property type="component" value="Unassembled WGS sequence"/>
</dbReference>